<dbReference type="Pfam" id="PF04157">
    <property type="entry name" value="EAP30"/>
    <property type="match status" value="1"/>
</dbReference>
<evidence type="ECO:0000313" key="3">
    <source>
        <dbReference type="EMBL" id="KAK9842946.1"/>
    </source>
</evidence>
<dbReference type="InterPro" id="IPR016689">
    <property type="entry name" value="ESCRT-2_cplx_Snf8"/>
</dbReference>
<comment type="function">
    <text evidence="2">Component of the endosomal sorting complex required for transport II (ESCRT-II), which is required for multivesicular body (MVB) formation and sorting of endosomal cargo proteins into MVBs.</text>
</comment>
<name>A0AAW1SAV3_9CHLO</name>
<dbReference type="InterPro" id="IPR036388">
    <property type="entry name" value="WH-like_DNA-bd_sf"/>
</dbReference>
<dbReference type="Gene3D" id="1.10.10.10">
    <property type="entry name" value="Winged helix-like DNA-binding domain superfamily/Winged helix DNA-binding domain"/>
    <property type="match status" value="2"/>
</dbReference>
<accession>A0AAW1SAV3</accession>
<keyword evidence="2" id="KW-0653">Protein transport</keyword>
<evidence type="ECO:0000256" key="1">
    <source>
        <dbReference type="ARBA" id="ARBA00009834"/>
    </source>
</evidence>
<dbReference type="SUPFAM" id="SSF46785">
    <property type="entry name" value="Winged helix' DNA-binding domain"/>
    <property type="match status" value="2"/>
</dbReference>
<dbReference type="Gene3D" id="6.10.140.180">
    <property type="match status" value="1"/>
</dbReference>
<protein>
    <recommendedName>
        <fullName evidence="2">Vacuolar protein sorting-associated protein</fullName>
    </recommendedName>
</protein>
<evidence type="ECO:0000313" key="4">
    <source>
        <dbReference type="Proteomes" id="UP001438707"/>
    </source>
</evidence>
<reference evidence="3 4" key="1">
    <citation type="journal article" date="2024" name="Nat. Commun.">
        <title>Phylogenomics reveals the evolutionary origins of lichenization in chlorophyte algae.</title>
        <authorList>
            <person name="Puginier C."/>
            <person name="Libourel C."/>
            <person name="Otte J."/>
            <person name="Skaloud P."/>
            <person name="Haon M."/>
            <person name="Grisel S."/>
            <person name="Petersen M."/>
            <person name="Berrin J.G."/>
            <person name="Delaux P.M."/>
            <person name="Dal Grande F."/>
            <person name="Keller J."/>
        </authorList>
    </citation>
    <scope>NUCLEOTIDE SEQUENCE [LARGE SCALE GENOMIC DNA]</scope>
    <source>
        <strain evidence="3 4">SAG 2145</strain>
    </source>
</reference>
<proteinExistence type="inferred from homology"/>
<comment type="similarity">
    <text evidence="1 2">Belongs to the SNF8 family.</text>
</comment>
<dbReference type="AlphaFoldDB" id="A0AAW1SAV3"/>
<dbReference type="GO" id="GO:0043328">
    <property type="term" value="P:protein transport to vacuole involved in ubiquitin-dependent protein catabolic process via the multivesicular body sorting pathway"/>
    <property type="evidence" value="ECO:0007669"/>
    <property type="project" value="TreeGrafter"/>
</dbReference>
<organism evidence="3 4">
    <name type="scientific">Apatococcus lobatus</name>
    <dbReference type="NCBI Taxonomy" id="904363"/>
    <lineage>
        <taxon>Eukaryota</taxon>
        <taxon>Viridiplantae</taxon>
        <taxon>Chlorophyta</taxon>
        <taxon>core chlorophytes</taxon>
        <taxon>Trebouxiophyceae</taxon>
        <taxon>Chlorellales</taxon>
        <taxon>Chlorellaceae</taxon>
        <taxon>Apatococcus</taxon>
    </lineage>
</organism>
<evidence type="ECO:0000256" key="2">
    <source>
        <dbReference type="PIRNR" id="PIRNR017215"/>
    </source>
</evidence>
<dbReference type="Proteomes" id="UP001438707">
    <property type="component" value="Unassembled WGS sequence"/>
</dbReference>
<dbReference type="InterPro" id="IPR040608">
    <property type="entry name" value="Snf8/Vps36"/>
</dbReference>
<keyword evidence="4" id="KW-1185">Reference proteome</keyword>
<comment type="caution">
    <text evidence="3">The sequence shown here is derived from an EMBL/GenBank/DDBJ whole genome shotgun (WGS) entry which is preliminary data.</text>
</comment>
<dbReference type="EMBL" id="JALJOS010000002">
    <property type="protein sequence ID" value="KAK9842946.1"/>
    <property type="molecule type" value="Genomic_DNA"/>
</dbReference>
<sequence length="251" mass="27939">MRRRPGISGLQHGTAARVHYKNLGDHVQQVKLEHMRSQLEIFRKSLEEFALKHRDGVRQDPEFRAKFHAMCANVGVDPLASNKGVWAQLLGFGDFYYELGVQIVEACLATRAYNGGLMDLPALRRYVQRRRGSLADPISEDDILRAIGKLKALGSGFAVERIGKQALVRSVPGELNTDKNKLLELGQATGYISEQETRHKAGWTERRFDENIQALLREGLAMVDDSPGGGRLFWFPCLSSQLAAPNQPAGS</sequence>
<dbReference type="InterPro" id="IPR036390">
    <property type="entry name" value="WH_DNA-bd_sf"/>
</dbReference>
<comment type="subunit">
    <text evidence="2">Component of the endosomal sorting complex required for transport II (ESCRT-II).</text>
</comment>
<dbReference type="PIRSF" id="PIRSF017215">
    <property type="entry name" value="ESCRT2_Vps22"/>
    <property type="match status" value="1"/>
</dbReference>
<dbReference type="GO" id="GO:0000814">
    <property type="term" value="C:ESCRT II complex"/>
    <property type="evidence" value="ECO:0007669"/>
    <property type="project" value="UniProtKB-UniRule"/>
</dbReference>
<gene>
    <name evidence="3" type="ORF">WJX74_004716</name>
</gene>
<dbReference type="PANTHER" id="PTHR12806">
    <property type="entry name" value="EAP30 SUBUNIT OF ELL COMPLEX"/>
    <property type="match status" value="1"/>
</dbReference>
<dbReference type="FunFam" id="1.10.10.10:FF:000085">
    <property type="entry name" value="Vacuolar-sorting protein SNF8"/>
    <property type="match status" value="1"/>
</dbReference>
<keyword evidence="2" id="KW-0813">Transport</keyword>
<dbReference type="PANTHER" id="PTHR12806:SF0">
    <property type="entry name" value="VACUOLAR-SORTING PROTEIN SNF8"/>
    <property type="match status" value="1"/>
</dbReference>